<evidence type="ECO:0000256" key="6">
    <source>
        <dbReference type="ARBA" id="ARBA00022989"/>
    </source>
</evidence>
<evidence type="ECO:0000256" key="8">
    <source>
        <dbReference type="ARBA" id="ARBA00023136"/>
    </source>
</evidence>
<dbReference type="PROSITE" id="PS50262">
    <property type="entry name" value="G_PROTEIN_RECEP_F1_2"/>
    <property type="match status" value="1"/>
</dbReference>
<feature type="transmembrane region" description="Helical" evidence="13">
    <location>
        <begin position="251"/>
        <end position="272"/>
    </location>
</feature>
<evidence type="ECO:0000259" key="14">
    <source>
        <dbReference type="PROSITE" id="PS50262"/>
    </source>
</evidence>
<keyword evidence="11" id="KW-0325">Glycoprotein</keyword>
<feature type="transmembrane region" description="Helical" evidence="13">
    <location>
        <begin position="28"/>
        <end position="53"/>
    </location>
</feature>
<keyword evidence="9" id="KW-1015">Disulfide bond</keyword>
<dbReference type="OrthoDB" id="6144223at2759"/>
<evidence type="ECO:0000256" key="2">
    <source>
        <dbReference type="ARBA" id="ARBA00022475"/>
    </source>
</evidence>
<keyword evidence="8 13" id="KW-0472">Membrane</keyword>
<dbReference type="AlphaFoldDB" id="A0A643BUD5"/>
<evidence type="ECO:0000313" key="15">
    <source>
        <dbReference type="EMBL" id="KAB0391514.1"/>
    </source>
</evidence>
<feature type="transmembrane region" description="Helical" evidence="13">
    <location>
        <begin position="194"/>
        <end position="213"/>
    </location>
</feature>
<keyword evidence="7" id="KW-0297">G-protein coupled receptor</keyword>
<dbReference type="GO" id="GO:0004930">
    <property type="term" value="F:G protein-coupled receptor activity"/>
    <property type="evidence" value="ECO:0007669"/>
    <property type="project" value="UniProtKB-KW"/>
</dbReference>
<dbReference type="InterPro" id="IPR000725">
    <property type="entry name" value="Olfact_rcpt"/>
</dbReference>
<feature type="transmembrane region" description="Helical" evidence="13">
    <location>
        <begin position="133"/>
        <end position="153"/>
    </location>
</feature>
<evidence type="ECO:0000256" key="3">
    <source>
        <dbReference type="ARBA" id="ARBA00022606"/>
    </source>
</evidence>
<comment type="subcellular location">
    <subcellularLocation>
        <location evidence="1">Cell membrane</location>
        <topology evidence="1">Multi-pass membrane protein</topology>
    </subcellularLocation>
</comment>
<evidence type="ECO:0000256" key="5">
    <source>
        <dbReference type="ARBA" id="ARBA00022725"/>
    </source>
</evidence>
<accession>A0A643BUD5</accession>
<feature type="transmembrane region" description="Helical" evidence="13">
    <location>
        <begin position="225"/>
        <end position="245"/>
    </location>
</feature>
<keyword evidence="10" id="KW-0675">Receptor</keyword>
<dbReference type="GO" id="GO:0005886">
    <property type="term" value="C:plasma membrane"/>
    <property type="evidence" value="ECO:0007669"/>
    <property type="project" value="UniProtKB-SubCell"/>
</dbReference>
<organism evidence="15 16">
    <name type="scientific">Balaenoptera physalus</name>
    <name type="common">Fin whale</name>
    <name type="synonym">Balaena physalus</name>
    <dbReference type="NCBI Taxonomy" id="9770"/>
    <lineage>
        <taxon>Eukaryota</taxon>
        <taxon>Metazoa</taxon>
        <taxon>Chordata</taxon>
        <taxon>Craniata</taxon>
        <taxon>Vertebrata</taxon>
        <taxon>Euteleostomi</taxon>
        <taxon>Mammalia</taxon>
        <taxon>Eutheria</taxon>
        <taxon>Laurasiatheria</taxon>
        <taxon>Artiodactyla</taxon>
        <taxon>Whippomorpha</taxon>
        <taxon>Cetacea</taxon>
        <taxon>Mysticeti</taxon>
        <taxon>Balaenopteridae</taxon>
        <taxon>Balaenoptera</taxon>
    </lineage>
</organism>
<evidence type="ECO:0000256" key="4">
    <source>
        <dbReference type="ARBA" id="ARBA00022692"/>
    </source>
</evidence>
<proteinExistence type="predicted"/>
<dbReference type="FunFam" id="1.20.1070.10:FF:000013">
    <property type="entry name" value="Olfactory receptor"/>
    <property type="match status" value="1"/>
</dbReference>
<dbReference type="InterPro" id="IPR050939">
    <property type="entry name" value="Olfactory_GPCR1"/>
</dbReference>
<dbReference type="Gene3D" id="1.20.1070.10">
    <property type="entry name" value="Rhodopsin 7-helix transmembrane proteins"/>
    <property type="match status" value="1"/>
</dbReference>
<evidence type="ECO:0000313" key="16">
    <source>
        <dbReference type="Proteomes" id="UP000437017"/>
    </source>
</evidence>
<dbReference type="PANTHER" id="PTHR24242">
    <property type="entry name" value="G-PROTEIN COUPLED RECEPTOR"/>
    <property type="match status" value="1"/>
</dbReference>
<sequence length="299" mass="33434">MTQVMTSGNQKRVTEFLFSVFPHLHECALLLFIPLLLIYGLIITGNLMIFIVIQLDMILNTSHIWYTMTTIPKMLSCLVSEQKTTYLAGCLMQMYFFYSLGITEDCVLTAMAIDRYIAICNPLHYPTIMTPKLCIHLTAGSCLCGFLLCFLRFHGLPPCLSTQQIFCDSTPVLRLACTDTSLVVIVDAIREVEILASFLVITLSYNRIIVVILGMPSAEGHHKAFSTCAAHLAVFLFVTVMYLRFSATYSVLWGTTIAVPFVILAPFLNLIFYSLRNKDMKDAIGRLFCCQKRAGGVGS</sequence>
<comment type="caution">
    <text evidence="15">The sequence shown here is derived from an EMBL/GenBank/DDBJ whole genome shotgun (WGS) entry which is preliminary data.</text>
</comment>
<keyword evidence="12" id="KW-0807">Transducer</keyword>
<keyword evidence="3" id="KW-0716">Sensory transduction</keyword>
<dbReference type="EMBL" id="SGJD01004487">
    <property type="protein sequence ID" value="KAB0391514.1"/>
    <property type="molecule type" value="Genomic_DNA"/>
</dbReference>
<keyword evidence="16" id="KW-1185">Reference proteome</keyword>
<evidence type="ECO:0000256" key="11">
    <source>
        <dbReference type="ARBA" id="ARBA00023180"/>
    </source>
</evidence>
<name>A0A643BUD5_BALPH</name>
<reference evidence="15 16" key="1">
    <citation type="journal article" date="2019" name="PLoS ONE">
        <title>Genomic analyses reveal an absence of contemporary introgressive admixture between fin whales and blue whales, despite known hybrids.</title>
        <authorList>
            <person name="Westbury M.V."/>
            <person name="Petersen B."/>
            <person name="Lorenzen E.D."/>
        </authorList>
    </citation>
    <scope>NUCLEOTIDE SEQUENCE [LARGE SCALE GENOMIC DNA]</scope>
    <source>
        <strain evidence="15">FinWhale-01</strain>
    </source>
</reference>
<keyword evidence="2" id="KW-1003">Cell membrane</keyword>
<evidence type="ECO:0000256" key="12">
    <source>
        <dbReference type="ARBA" id="ARBA00023224"/>
    </source>
</evidence>
<evidence type="ECO:0000256" key="7">
    <source>
        <dbReference type="ARBA" id="ARBA00023040"/>
    </source>
</evidence>
<evidence type="ECO:0000256" key="1">
    <source>
        <dbReference type="ARBA" id="ARBA00004651"/>
    </source>
</evidence>
<evidence type="ECO:0000256" key="9">
    <source>
        <dbReference type="ARBA" id="ARBA00023157"/>
    </source>
</evidence>
<keyword evidence="4 13" id="KW-0812">Transmembrane</keyword>
<feature type="domain" description="G-protein coupled receptors family 1 profile" evidence="14">
    <location>
        <begin position="27"/>
        <end position="237"/>
    </location>
</feature>
<dbReference type="InterPro" id="IPR017452">
    <property type="entry name" value="GPCR_Rhodpsn_7TM"/>
</dbReference>
<dbReference type="SUPFAM" id="SSF81321">
    <property type="entry name" value="Family A G protein-coupled receptor-like"/>
    <property type="match status" value="1"/>
</dbReference>
<evidence type="ECO:0000256" key="10">
    <source>
        <dbReference type="ARBA" id="ARBA00023170"/>
    </source>
</evidence>
<keyword evidence="5" id="KW-0552">Olfaction</keyword>
<dbReference type="Proteomes" id="UP000437017">
    <property type="component" value="Unassembled WGS sequence"/>
</dbReference>
<dbReference type="Pfam" id="PF13853">
    <property type="entry name" value="7tm_4"/>
    <property type="match status" value="1"/>
</dbReference>
<protein>
    <recommendedName>
        <fullName evidence="14">G-protein coupled receptors family 1 profile domain-containing protein</fullName>
    </recommendedName>
</protein>
<keyword evidence="6 13" id="KW-1133">Transmembrane helix</keyword>
<dbReference type="PRINTS" id="PR00245">
    <property type="entry name" value="OLFACTORYR"/>
</dbReference>
<dbReference type="PANTHER" id="PTHR24242:SF379">
    <property type="entry name" value="OLFACTORY RECEPTOR"/>
    <property type="match status" value="1"/>
</dbReference>
<dbReference type="GO" id="GO:0004984">
    <property type="term" value="F:olfactory receptor activity"/>
    <property type="evidence" value="ECO:0007669"/>
    <property type="project" value="InterPro"/>
</dbReference>
<evidence type="ECO:0000256" key="13">
    <source>
        <dbReference type="SAM" id="Phobius"/>
    </source>
</evidence>
<gene>
    <name evidence="15" type="ORF">E2I00_010504</name>
</gene>